<accession>A0ABP8B4C2</accession>
<keyword evidence="2" id="KW-1185">Reference proteome</keyword>
<protein>
    <recommendedName>
        <fullName evidence="3">Lantibiotic</fullName>
    </recommendedName>
</protein>
<evidence type="ECO:0000313" key="2">
    <source>
        <dbReference type="Proteomes" id="UP001501251"/>
    </source>
</evidence>
<evidence type="ECO:0000313" key="1">
    <source>
        <dbReference type="EMBL" id="GAA4197380.1"/>
    </source>
</evidence>
<comment type="caution">
    <text evidence="1">The sequence shown here is derived from an EMBL/GenBank/DDBJ whole genome shotgun (WGS) entry which is preliminary data.</text>
</comment>
<gene>
    <name evidence="1" type="ORF">GCM10022252_46220</name>
</gene>
<proteinExistence type="predicted"/>
<dbReference type="EMBL" id="BAABAQ010000008">
    <property type="protein sequence ID" value="GAA4197380.1"/>
    <property type="molecule type" value="Genomic_DNA"/>
</dbReference>
<evidence type="ECO:0008006" key="3">
    <source>
        <dbReference type="Google" id="ProtNLM"/>
    </source>
</evidence>
<reference evidence="2" key="1">
    <citation type="journal article" date="2019" name="Int. J. Syst. Evol. Microbiol.">
        <title>The Global Catalogue of Microorganisms (GCM) 10K type strain sequencing project: providing services to taxonomists for standard genome sequencing and annotation.</title>
        <authorList>
            <consortium name="The Broad Institute Genomics Platform"/>
            <consortium name="The Broad Institute Genome Sequencing Center for Infectious Disease"/>
            <person name="Wu L."/>
            <person name="Ma J."/>
        </authorList>
    </citation>
    <scope>NUCLEOTIDE SEQUENCE [LARGE SCALE GENOMIC DNA]</scope>
    <source>
        <strain evidence="2">JCM 17388</strain>
    </source>
</reference>
<dbReference type="RefSeq" id="WP_344920081.1">
    <property type="nucleotide sequence ID" value="NZ_BAABAQ010000008.1"/>
</dbReference>
<name>A0ABP8B4C2_9ACTN</name>
<sequence length="51" mass="5472">MELDIEALQMLADDEARLAIIEENKPGCIVTCTASGGDGDGCWYTCHVTDP</sequence>
<organism evidence="1 2">
    <name type="scientific">Streptosporangium oxazolinicum</name>
    <dbReference type="NCBI Taxonomy" id="909287"/>
    <lineage>
        <taxon>Bacteria</taxon>
        <taxon>Bacillati</taxon>
        <taxon>Actinomycetota</taxon>
        <taxon>Actinomycetes</taxon>
        <taxon>Streptosporangiales</taxon>
        <taxon>Streptosporangiaceae</taxon>
        <taxon>Streptosporangium</taxon>
    </lineage>
</organism>
<dbReference type="Proteomes" id="UP001501251">
    <property type="component" value="Unassembled WGS sequence"/>
</dbReference>